<feature type="transmembrane region" description="Helical" evidence="1">
    <location>
        <begin position="137"/>
        <end position="160"/>
    </location>
</feature>
<comment type="caution">
    <text evidence="2">The sequence shown here is derived from an EMBL/GenBank/DDBJ whole genome shotgun (WGS) entry which is preliminary data.</text>
</comment>
<evidence type="ECO:0000313" key="2">
    <source>
        <dbReference type="EMBL" id="PWR71864.1"/>
    </source>
</evidence>
<feature type="transmembrane region" description="Helical" evidence="1">
    <location>
        <begin position="12"/>
        <end position="36"/>
    </location>
</feature>
<dbReference type="Proteomes" id="UP000245934">
    <property type="component" value="Unassembled WGS sequence"/>
</dbReference>
<dbReference type="EMBL" id="QGMZ01000029">
    <property type="protein sequence ID" value="PWR71864.1"/>
    <property type="molecule type" value="Genomic_DNA"/>
</dbReference>
<protein>
    <submittedName>
        <fullName evidence="2">Uncharacterized protein</fullName>
    </submittedName>
</protein>
<dbReference type="AlphaFoldDB" id="A0A2V2MUK9"/>
<feature type="transmembrane region" description="Helical" evidence="1">
    <location>
        <begin position="407"/>
        <end position="424"/>
    </location>
</feature>
<feature type="transmembrane region" description="Helical" evidence="1">
    <location>
        <begin position="381"/>
        <end position="400"/>
    </location>
</feature>
<reference evidence="2 3" key="1">
    <citation type="submission" date="2018-05" db="EMBL/GenBank/DDBJ databases">
        <title>Draft genome of Methanospirillum stamsii Pt1.</title>
        <authorList>
            <person name="Dueholm M.S."/>
            <person name="Nielsen P.H."/>
            <person name="Bakmann L.F."/>
            <person name="Otzen D.E."/>
        </authorList>
    </citation>
    <scope>NUCLEOTIDE SEQUENCE [LARGE SCALE GENOMIC DNA]</scope>
    <source>
        <strain evidence="2 3">Pt1</strain>
    </source>
</reference>
<keyword evidence="1" id="KW-1133">Transmembrane helix</keyword>
<feature type="transmembrane region" description="Helical" evidence="1">
    <location>
        <begin position="295"/>
        <end position="320"/>
    </location>
</feature>
<gene>
    <name evidence="2" type="ORF">DLD82_13135</name>
</gene>
<proteinExistence type="predicted"/>
<evidence type="ECO:0000256" key="1">
    <source>
        <dbReference type="SAM" id="Phobius"/>
    </source>
</evidence>
<feature type="transmembrane region" description="Helical" evidence="1">
    <location>
        <begin position="270"/>
        <end position="289"/>
    </location>
</feature>
<feature type="transmembrane region" description="Helical" evidence="1">
    <location>
        <begin position="430"/>
        <end position="446"/>
    </location>
</feature>
<sequence length="461" mass="51876">MMKEEWRIHSTMFGSLNFALFPVLILAMGFMGTFLIPLIGNTMPLSDLVIIIHANYLMLGIMVGAFGLLGNEVMNRRFGQASLLAYSARTLPLTPRYIFTIFVLKDTLYYFILWILPLGAGFLIGSFLTGIPVIIPIRLLVSLTFSFLTGMSFVFLLSTIYERSARVLGVLLIVTGLCCIVLIFLTGQNPASFFPPLLLFHHFSILSFIGSFFVIIFPFIAALLLYSPDIKATEKVYHSRMKPLIRSLKWFPNPALAAKDMIDLWRSGSVIGQSIFSFLLPLVIIWFFLSLLDEYVSILPLLFTFAMITGIIASTMYTWLTMFDSFSVYALLPVDVPDVITSKITSFSLLQIIPAIFISCICVLSGEIFYLLPVLVLTLSVSYYVLGVTIWLTGLSPSVLVYSARVMVQYFLLIGVAMAIFGSLTSFEPWFGIVSVFLFIPAYVFIRMGFRRWDRVEQGIF</sequence>
<keyword evidence="1" id="KW-0472">Membrane</keyword>
<feature type="transmembrane region" description="Helical" evidence="1">
    <location>
        <begin position="108"/>
        <end position="131"/>
    </location>
</feature>
<feature type="transmembrane region" description="Helical" evidence="1">
    <location>
        <begin position="352"/>
        <end position="375"/>
    </location>
</feature>
<evidence type="ECO:0000313" key="3">
    <source>
        <dbReference type="Proteomes" id="UP000245934"/>
    </source>
</evidence>
<keyword evidence="1" id="KW-0812">Transmembrane</keyword>
<name>A0A2V2MUK9_9EURY</name>
<accession>A0A2V2MUK9</accession>
<feature type="transmembrane region" description="Helical" evidence="1">
    <location>
        <begin position="167"/>
        <end position="185"/>
    </location>
</feature>
<feature type="transmembrane region" description="Helical" evidence="1">
    <location>
        <begin position="205"/>
        <end position="226"/>
    </location>
</feature>
<keyword evidence="3" id="KW-1185">Reference proteome</keyword>
<feature type="transmembrane region" description="Helical" evidence="1">
    <location>
        <begin position="48"/>
        <end position="69"/>
    </location>
</feature>
<organism evidence="2 3">
    <name type="scientific">Methanospirillum stamsii</name>
    <dbReference type="NCBI Taxonomy" id="1277351"/>
    <lineage>
        <taxon>Archaea</taxon>
        <taxon>Methanobacteriati</taxon>
        <taxon>Methanobacteriota</taxon>
        <taxon>Stenosarchaea group</taxon>
        <taxon>Methanomicrobia</taxon>
        <taxon>Methanomicrobiales</taxon>
        <taxon>Methanospirillaceae</taxon>
        <taxon>Methanospirillum</taxon>
    </lineage>
</organism>